<feature type="compositionally biased region" description="Basic and acidic residues" evidence="1">
    <location>
        <begin position="1"/>
        <end position="30"/>
    </location>
</feature>
<gene>
    <name evidence="2" type="ORF">TrCOL_g5860</name>
</gene>
<feature type="region of interest" description="Disordered" evidence="1">
    <location>
        <begin position="164"/>
        <end position="209"/>
    </location>
</feature>
<protein>
    <submittedName>
        <fullName evidence="2">Uncharacterized protein</fullName>
    </submittedName>
</protein>
<feature type="compositionally biased region" description="Basic and acidic residues" evidence="1">
    <location>
        <begin position="166"/>
        <end position="209"/>
    </location>
</feature>
<feature type="compositionally biased region" description="Polar residues" evidence="1">
    <location>
        <begin position="43"/>
        <end position="66"/>
    </location>
</feature>
<reference evidence="3" key="1">
    <citation type="journal article" date="2023" name="Commun. Biol.">
        <title>Genome analysis of Parmales, the sister group of diatoms, reveals the evolutionary specialization of diatoms from phago-mixotrophs to photoautotrophs.</title>
        <authorList>
            <person name="Ban H."/>
            <person name="Sato S."/>
            <person name="Yoshikawa S."/>
            <person name="Yamada K."/>
            <person name="Nakamura Y."/>
            <person name="Ichinomiya M."/>
            <person name="Sato N."/>
            <person name="Blanc-Mathieu R."/>
            <person name="Endo H."/>
            <person name="Kuwata A."/>
            <person name="Ogata H."/>
        </authorList>
    </citation>
    <scope>NUCLEOTIDE SEQUENCE [LARGE SCALE GENOMIC DNA]</scope>
</reference>
<proteinExistence type="predicted"/>
<dbReference type="Proteomes" id="UP001165065">
    <property type="component" value="Unassembled WGS sequence"/>
</dbReference>
<feature type="region of interest" description="Disordered" evidence="1">
    <location>
        <begin position="1"/>
        <end position="92"/>
    </location>
</feature>
<organism evidence="2 3">
    <name type="scientific">Triparma columacea</name>
    <dbReference type="NCBI Taxonomy" id="722753"/>
    <lineage>
        <taxon>Eukaryota</taxon>
        <taxon>Sar</taxon>
        <taxon>Stramenopiles</taxon>
        <taxon>Ochrophyta</taxon>
        <taxon>Bolidophyceae</taxon>
        <taxon>Parmales</taxon>
        <taxon>Triparmaceae</taxon>
        <taxon>Triparma</taxon>
    </lineage>
</organism>
<dbReference type="AlphaFoldDB" id="A0A9W7GMT4"/>
<evidence type="ECO:0000256" key="1">
    <source>
        <dbReference type="SAM" id="MobiDB-lite"/>
    </source>
</evidence>
<comment type="caution">
    <text evidence="2">The sequence shown here is derived from an EMBL/GenBank/DDBJ whole genome shotgun (WGS) entry which is preliminary data.</text>
</comment>
<sequence length="231" mass="25985">MSNLTDEQKKKIEENKAKARALREKKHEQAVEVACNEAREALNNRNSTSDSSQTEMGWLGDSNSLPTPHYPSSAALKATSKPPSDWAGSKGAALPRQQLQGVQGDPNWSTLISQGAGLEKYLIPLSSLFKLNYHVVEGTNGRITKLYRESDLLRLSLKHHGSVSARETERCRRESERVRKIEEKVKRKRREEEEGGGKKGGDRKEGKVIEKGGEEEYRFGMGIKKKKKKKK</sequence>
<name>A0A9W7GMT4_9STRA</name>
<evidence type="ECO:0000313" key="3">
    <source>
        <dbReference type="Proteomes" id="UP001165065"/>
    </source>
</evidence>
<accession>A0A9W7GMT4</accession>
<dbReference type="EMBL" id="BRYA01000358">
    <property type="protein sequence ID" value="GMI47779.1"/>
    <property type="molecule type" value="Genomic_DNA"/>
</dbReference>
<evidence type="ECO:0000313" key="2">
    <source>
        <dbReference type="EMBL" id="GMI47779.1"/>
    </source>
</evidence>
<keyword evidence="3" id="KW-1185">Reference proteome</keyword>